<sequence length="67" mass="7939">MVEQIASFIQRYQIKRIALLVFMMWLTRDVYDWAMTTPDVPEWKVLALTGPLTIMFPAVIAYMQEEQ</sequence>
<evidence type="ECO:0000313" key="1">
    <source>
        <dbReference type="EMBL" id="MCG7948040.1"/>
    </source>
</evidence>
<gene>
    <name evidence="1" type="ORF">JAZ07_16980</name>
</gene>
<reference evidence="1" key="1">
    <citation type="journal article" date="2021" name="Proc. Natl. Acad. Sci. U.S.A.">
        <title>Global biogeography of chemosynthetic symbionts reveals both localized and globally distributed symbiont groups. .</title>
        <authorList>
            <person name="Osvatic J.T."/>
            <person name="Wilkins L.G.E."/>
            <person name="Leibrecht L."/>
            <person name="Leray M."/>
            <person name="Zauner S."/>
            <person name="Polzin J."/>
            <person name="Camacho Y."/>
            <person name="Gros O."/>
            <person name="van Gils J.A."/>
            <person name="Eisen J.A."/>
            <person name="Petersen J.M."/>
            <person name="Yuen B."/>
        </authorList>
    </citation>
    <scope>NUCLEOTIDE SEQUENCE</scope>
    <source>
        <strain evidence="1">MAGclacostrist064TRANS</strain>
    </source>
</reference>
<dbReference type="Proteomes" id="UP000886667">
    <property type="component" value="Unassembled WGS sequence"/>
</dbReference>
<protein>
    <submittedName>
        <fullName evidence="1">Uncharacterized protein</fullName>
    </submittedName>
</protein>
<evidence type="ECO:0000313" key="2">
    <source>
        <dbReference type="Proteomes" id="UP000886667"/>
    </source>
</evidence>
<name>A0A9E4N5Y2_9GAMM</name>
<dbReference type="EMBL" id="JAEPCM010000606">
    <property type="protein sequence ID" value="MCG7948040.1"/>
    <property type="molecule type" value="Genomic_DNA"/>
</dbReference>
<organism evidence="1 2">
    <name type="scientific">Candidatus Thiodiazotropha taylori</name>
    <dbReference type="NCBI Taxonomy" id="2792791"/>
    <lineage>
        <taxon>Bacteria</taxon>
        <taxon>Pseudomonadati</taxon>
        <taxon>Pseudomonadota</taxon>
        <taxon>Gammaproteobacteria</taxon>
        <taxon>Chromatiales</taxon>
        <taxon>Sedimenticolaceae</taxon>
        <taxon>Candidatus Thiodiazotropha</taxon>
    </lineage>
</organism>
<accession>A0A9E4N5Y2</accession>
<comment type="caution">
    <text evidence="1">The sequence shown here is derived from an EMBL/GenBank/DDBJ whole genome shotgun (WGS) entry which is preliminary data.</text>
</comment>
<proteinExistence type="predicted"/>
<dbReference type="AlphaFoldDB" id="A0A9E4N5Y2"/>